<proteinExistence type="inferred from homology"/>
<accession>A0A1G2N940</accession>
<sequence>KIDSKIIKFTLKQPYAPFAEVMTLGILPKHIWNQIPAEEYSFKEPNSETVGSGPYKITKLRKNTEGIATSIELVSFDKYARGAPYISKIVLKFYASDAAAITAYKKNEVESFASFSSSSSKILIESAEKKSAKIFESSLPRLFGIFFNQSHKPIFAQSEVREALSLATDRRTIVEGLFDGRATAIVGPLPASIASATSTDLYDLDEAIRLLERKGWKKNADGIYEKKIGSSLETLTFSLATSNVAELAETADLIKASWEKLGAKIEVKKFDTSDLNQNVIRPRQYDALLFGEAIGRDLDLYAFWHSHERNDPGLNISLYTNRTADELLEKSRSLATIEERRLSLKKFAEIVIQEKPAIFLFSPNISYVLPAKIENASLDEIWNASDRFHNIQNWYIQTDSVWKIFART</sequence>
<evidence type="ECO:0000256" key="1">
    <source>
        <dbReference type="ARBA" id="ARBA00005695"/>
    </source>
</evidence>
<evidence type="ECO:0000313" key="5">
    <source>
        <dbReference type="EMBL" id="OHA32600.1"/>
    </source>
</evidence>
<comment type="similarity">
    <text evidence="1">Belongs to the bacterial solute-binding protein 5 family.</text>
</comment>
<dbReference type="GO" id="GO:0015833">
    <property type="term" value="P:peptide transport"/>
    <property type="evidence" value="ECO:0007669"/>
    <property type="project" value="TreeGrafter"/>
</dbReference>
<evidence type="ECO:0000256" key="2">
    <source>
        <dbReference type="ARBA" id="ARBA00022448"/>
    </source>
</evidence>
<dbReference type="STRING" id="1802319.A2928_02725"/>
<evidence type="ECO:0000313" key="6">
    <source>
        <dbReference type="Proteomes" id="UP000176221"/>
    </source>
</evidence>
<keyword evidence="2" id="KW-0813">Transport</keyword>
<dbReference type="PANTHER" id="PTHR30290">
    <property type="entry name" value="PERIPLASMIC BINDING COMPONENT OF ABC TRANSPORTER"/>
    <property type="match status" value="1"/>
</dbReference>
<dbReference type="AlphaFoldDB" id="A0A1G2N940"/>
<gene>
    <name evidence="5" type="ORF">A2928_02725</name>
</gene>
<dbReference type="PANTHER" id="PTHR30290:SF9">
    <property type="entry name" value="OLIGOPEPTIDE-BINDING PROTEIN APPA"/>
    <property type="match status" value="1"/>
</dbReference>
<dbReference type="Gene3D" id="3.90.76.10">
    <property type="entry name" value="Dipeptide-binding Protein, Domain 1"/>
    <property type="match status" value="1"/>
</dbReference>
<evidence type="ECO:0000256" key="3">
    <source>
        <dbReference type="ARBA" id="ARBA00022729"/>
    </source>
</evidence>
<dbReference type="InterPro" id="IPR039424">
    <property type="entry name" value="SBP_5"/>
</dbReference>
<dbReference type="Proteomes" id="UP000176221">
    <property type="component" value="Unassembled WGS sequence"/>
</dbReference>
<organism evidence="5 6">
    <name type="scientific">Candidatus Taylorbacteria bacterium RIFCSPLOWO2_01_FULL_45_15b</name>
    <dbReference type="NCBI Taxonomy" id="1802319"/>
    <lineage>
        <taxon>Bacteria</taxon>
        <taxon>Candidatus Tayloriibacteriota</taxon>
    </lineage>
</organism>
<dbReference type="SUPFAM" id="SSF53850">
    <property type="entry name" value="Periplasmic binding protein-like II"/>
    <property type="match status" value="1"/>
</dbReference>
<comment type="caution">
    <text evidence="5">The sequence shown here is derived from an EMBL/GenBank/DDBJ whole genome shotgun (WGS) entry which is preliminary data.</text>
</comment>
<dbReference type="Gene3D" id="3.40.190.10">
    <property type="entry name" value="Periplasmic binding protein-like II"/>
    <property type="match status" value="1"/>
</dbReference>
<protein>
    <recommendedName>
        <fullName evidence="4">Solute-binding protein family 5 domain-containing protein</fullName>
    </recommendedName>
</protein>
<dbReference type="Gene3D" id="3.10.105.10">
    <property type="entry name" value="Dipeptide-binding Protein, Domain 3"/>
    <property type="match status" value="1"/>
</dbReference>
<feature type="domain" description="Solute-binding protein family 5" evidence="4">
    <location>
        <begin position="2"/>
        <end position="294"/>
    </location>
</feature>
<evidence type="ECO:0000259" key="4">
    <source>
        <dbReference type="Pfam" id="PF00496"/>
    </source>
</evidence>
<feature type="non-terminal residue" evidence="5">
    <location>
        <position position="1"/>
    </location>
</feature>
<reference evidence="5 6" key="1">
    <citation type="journal article" date="2016" name="Nat. Commun.">
        <title>Thousands of microbial genomes shed light on interconnected biogeochemical processes in an aquifer system.</title>
        <authorList>
            <person name="Anantharaman K."/>
            <person name="Brown C.T."/>
            <person name="Hug L.A."/>
            <person name="Sharon I."/>
            <person name="Castelle C.J."/>
            <person name="Probst A.J."/>
            <person name="Thomas B.C."/>
            <person name="Singh A."/>
            <person name="Wilkins M.J."/>
            <person name="Karaoz U."/>
            <person name="Brodie E.L."/>
            <person name="Williams K.H."/>
            <person name="Hubbard S.S."/>
            <person name="Banfield J.F."/>
        </authorList>
    </citation>
    <scope>NUCLEOTIDE SEQUENCE [LARGE SCALE GENOMIC DNA]</scope>
</reference>
<name>A0A1G2N940_9BACT</name>
<dbReference type="GO" id="GO:1904680">
    <property type="term" value="F:peptide transmembrane transporter activity"/>
    <property type="evidence" value="ECO:0007669"/>
    <property type="project" value="TreeGrafter"/>
</dbReference>
<dbReference type="EMBL" id="MHRX01000040">
    <property type="protein sequence ID" value="OHA32600.1"/>
    <property type="molecule type" value="Genomic_DNA"/>
</dbReference>
<dbReference type="Pfam" id="PF00496">
    <property type="entry name" value="SBP_bac_5"/>
    <property type="match status" value="1"/>
</dbReference>
<keyword evidence="3" id="KW-0732">Signal</keyword>
<dbReference type="InterPro" id="IPR000914">
    <property type="entry name" value="SBP_5_dom"/>
</dbReference>